<name>A0A167U737_9FLAO</name>
<organism evidence="1 2">
    <name type="scientific">Flavobacterium fryxellicola</name>
    <dbReference type="NCBI Taxonomy" id="249352"/>
    <lineage>
        <taxon>Bacteria</taxon>
        <taxon>Pseudomonadati</taxon>
        <taxon>Bacteroidota</taxon>
        <taxon>Flavobacteriia</taxon>
        <taxon>Flavobacteriales</taxon>
        <taxon>Flavobacteriaceae</taxon>
        <taxon>Flavobacterium</taxon>
    </lineage>
</organism>
<dbReference type="STRING" id="249352.SAMN05444395_10947"/>
<keyword evidence="2" id="KW-1185">Reference proteome</keyword>
<accession>A0A167U737</accession>
<evidence type="ECO:0000313" key="2">
    <source>
        <dbReference type="Proteomes" id="UP000077164"/>
    </source>
</evidence>
<dbReference type="AlphaFoldDB" id="A0A167U737"/>
<comment type="caution">
    <text evidence="1">The sequence shown here is derived from an EMBL/GenBank/DDBJ whole genome shotgun (WGS) entry which is preliminary data.</text>
</comment>
<reference evidence="1 2" key="1">
    <citation type="submission" date="2016-03" db="EMBL/GenBank/DDBJ databases">
        <title>Draft genome sequence of Flavobacterium fryxellicola DSM 16209.</title>
        <authorList>
            <person name="Shin S.-K."/>
            <person name="Yi H."/>
        </authorList>
    </citation>
    <scope>NUCLEOTIDE SEQUENCE [LARGE SCALE GENOMIC DNA]</scope>
    <source>
        <strain evidence="1 2">DSM 16209</strain>
    </source>
</reference>
<dbReference type="EMBL" id="LVJE01000047">
    <property type="protein sequence ID" value="OAB25320.1"/>
    <property type="molecule type" value="Genomic_DNA"/>
</dbReference>
<protein>
    <submittedName>
        <fullName evidence="1">Uncharacterized protein</fullName>
    </submittedName>
</protein>
<proteinExistence type="predicted"/>
<evidence type="ECO:0000313" key="1">
    <source>
        <dbReference type="EMBL" id="OAB25320.1"/>
    </source>
</evidence>
<dbReference type="RefSeq" id="WP_066082778.1">
    <property type="nucleotide sequence ID" value="NZ_FRDK01000009.1"/>
</dbReference>
<gene>
    <name evidence="1" type="ORF">FBFR_15160</name>
</gene>
<dbReference type="Proteomes" id="UP000077164">
    <property type="component" value="Unassembled WGS sequence"/>
</dbReference>
<dbReference type="OrthoDB" id="1341754at2"/>
<sequence length="133" mass="15283">MNQASFRIRKSKLLNELKKITKTLGPATKWTIYTTIELTITDGLLTLVIPGVRLELKCETSGTAKASLGLYYFREIIKNWKDLQLQCFIHDDEFKIGVTSIKAKTTFFENDSILRSINLPINYSELHLLQLVF</sequence>